<evidence type="ECO:0000313" key="5">
    <source>
        <dbReference type="EMBL" id="QDV72817.1"/>
    </source>
</evidence>
<dbReference type="InterPro" id="IPR002577">
    <property type="entry name" value="HTH_HxlR"/>
</dbReference>
<evidence type="ECO:0000256" key="3">
    <source>
        <dbReference type="ARBA" id="ARBA00023163"/>
    </source>
</evidence>
<dbReference type="SUPFAM" id="SSF46785">
    <property type="entry name" value="Winged helix' DNA-binding domain"/>
    <property type="match status" value="1"/>
</dbReference>
<dbReference type="PANTHER" id="PTHR33204:SF18">
    <property type="entry name" value="TRANSCRIPTIONAL REGULATORY PROTEIN"/>
    <property type="match status" value="1"/>
</dbReference>
<dbReference type="InterPro" id="IPR036388">
    <property type="entry name" value="WH-like_DNA-bd_sf"/>
</dbReference>
<keyword evidence="1" id="KW-0805">Transcription regulation</keyword>
<name>A0A518K4X9_9BACT</name>
<dbReference type="AlphaFoldDB" id="A0A518K4X9"/>
<sequence length="117" mass="13799">MAKRKPLVDNDDNDHEPLQRLMSIVASPWTLLLLHRLHMEGPKRFGELKRRLGKISTKTLTERLRRLEAEGWLLRHYEPTVPPQVTYSITEKVLELDGVMVELDRIAERWYGKSKKK</sequence>
<keyword evidence="6" id="KW-1185">Reference proteome</keyword>
<dbReference type="PROSITE" id="PS51118">
    <property type="entry name" value="HTH_HXLR"/>
    <property type="match status" value="1"/>
</dbReference>
<evidence type="ECO:0000259" key="4">
    <source>
        <dbReference type="PROSITE" id="PS51118"/>
    </source>
</evidence>
<dbReference type="Proteomes" id="UP000316426">
    <property type="component" value="Chromosome"/>
</dbReference>
<gene>
    <name evidence="5" type="primary">yodB</name>
    <name evidence="5" type="ORF">Spa11_09990</name>
</gene>
<dbReference type="EMBL" id="CP036349">
    <property type="protein sequence ID" value="QDV72817.1"/>
    <property type="molecule type" value="Genomic_DNA"/>
</dbReference>
<dbReference type="Gene3D" id="1.10.10.10">
    <property type="entry name" value="Winged helix-like DNA-binding domain superfamily/Winged helix DNA-binding domain"/>
    <property type="match status" value="1"/>
</dbReference>
<evidence type="ECO:0000256" key="1">
    <source>
        <dbReference type="ARBA" id="ARBA00023015"/>
    </source>
</evidence>
<dbReference type="RefSeq" id="WP_145108737.1">
    <property type="nucleotide sequence ID" value="NZ_CP036349.1"/>
</dbReference>
<feature type="domain" description="HTH hxlR-type" evidence="4">
    <location>
        <begin position="16"/>
        <end position="115"/>
    </location>
</feature>
<evidence type="ECO:0000256" key="2">
    <source>
        <dbReference type="ARBA" id="ARBA00023125"/>
    </source>
</evidence>
<organism evidence="5 6">
    <name type="scientific">Botrimarina mediterranea</name>
    <dbReference type="NCBI Taxonomy" id="2528022"/>
    <lineage>
        <taxon>Bacteria</taxon>
        <taxon>Pseudomonadati</taxon>
        <taxon>Planctomycetota</taxon>
        <taxon>Planctomycetia</taxon>
        <taxon>Pirellulales</taxon>
        <taxon>Lacipirellulaceae</taxon>
        <taxon>Botrimarina</taxon>
    </lineage>
</organism>
<dbReference type="InterPro" id="IPR036390">
    <property type="entry name" value="WH_DNA-bd_sf"/>
</dbReference>
<reference evidence="5 6" key="1">
    <citation type="submission" date="2019-02" db="EMBL/GenBank/DDBJ databases">
        <title>Deep-cultivation of Planctomycetes and their phenomic and genomic characterization uncovers novel biology.</title>
        <authorList>
            <person name="Wiegand S."/>
            <person name="Jogler M."/>
            <person name="Boedeker C."/>
            <person name="Pinto D."/>
            <person name="Vollmers J."/>
            <person name="Rivas-Marin E."/>
            <person name="Kohn T."/>
            <person name="Peeters S.H."/>
            <person name="Heuer A."/>
            <person name="Rast P."/>
            <person name="Oberbeckmann S."/>
            <person name="Bunk B."/>
            <person name="Jeske O."/>
            <person name="Meyerdierks A."/>
            <person name="Storesund J.E."/>
            <person name="Kallscheuer N."/>
            <person name="Luecker S."/>
            <person name="Lage O.M."/>
            <person name="Pohl T."/>
            <person name="Merkel B.J."/>
            <person name="Hornburger P."/>
            <person name="Mueller R.-W."/>
            <person name="Bruemmer F."/>
            <person name="Labrenz M."/>
            <person name="Spormann A.M."/>
            <person name="Op den Camp H."/>
            <person name="Overmann J."/>
            <person name="Amann R."/>
            <person name="Jetten M.S.M."/>
            <person name="Mascher T."/>
            <person name="Medema M.H."/>
            <person name="Devos D.P."/>
            <person name="Kaster A.-K."/>
            <person name="Ovreas L."/>
            <person name="Rohde M."/>
            <person name="Galperin M.Y."/>
            <person name="Jogler C."/>
        </authorList>
    </citation>
    <scope>NUCLEOTIDE SEQUENCE [LARGE SCALE GENOMIC DNA]</scope>
    <source>
        <strain evidence="5 6">Spa11</strain>
    </source>
</reference>
<protein>
    <submittedName>
        <fullName evidence="5">HTH-type transcriptional regulator YodB</fullName>
    </submittedName>
</protein>
<keyword evidence="2" id="KW-0238">DNA-binding</keyword>
<dbReference type="Pfam" id="PF01638">
    <property type="entry name" value="HxlR"/>
    <property type="match status" value="1"/>
</dbReference>
<proteinExistence type="predicted"/>
<dbReference type="GO" id="GO:0003677">
    <property type="term" value="F:DNA binding"/>
    <property type="evidence" value="ECO:0007669"/>
    <property type="project" value="UniProtKB-KW"/>
</dbReference>
<keyword evidence="3" id="KW-0804">Transcription</keyword>
<evidence type="ECO:0000313" key="6">
    <source>
        <dbReference type="Proteomes" id="UP000316426"/>
    </source>
</evidence>
<dbReference type="PANTHER" id="PTHR33204">
    <property type="entry name" value="TRANSCRIPTIONAL REGULATOR, MARR FAMILY"/>
    <property type="match status" value="1"/>
</dbReference>
<accession>A0A518K4X9</accession>
<dbReference type="KEGG" id="bmei:Spa11_09990"/>